<proteinExistence type="predicted"/>
<evidence type="ECO:0000313" key="1">
    <source>
        <dbReference type="EMBL" id="KIM68262.1"/>
    </source>
</evidence>
<gene>
    <name evidence="1" type="ORF">SCLCIDRAFT_1014921</name>
</gene>
<dbReference type="AlphaFoldDB" id="A0A0C3ATI2"/>
<dbReference type="EMBL" id="KN822010">
    <property type="protein sequence ID" value="KIM68262.1"/>
    <property type="molecule type" value="Genomic_DNA"/>
</dbReference>
<protein>
    <submittedName>
        <fullName evidence="1">Uncharacterized protein</fullName>
    </submittedName>
</protein>
<accession>A0A0C3ATI2</accession>
<dbReference type="HOGENOM" id="CLU_2470424_0_0_1"/>
<name>A0A0C3ATI2_9AGAM</name>
<organism evidence="1 2">
    <name type="scientific">Scleroderma citrinum Foug A</name>
    <dbReference type="NCBI Taxonomy" id="1036808"/>
    <lineage>
        <taxon>Eukaryota</taxon>
        <taxon>Fungi</taxon>
        <taxon>Dikarya</taxon>
        <taxon>Basidiomycota</taxon>
        <taxon>Agaricomycotina</taxon>
        <taxon>Agaricomycetes</taxon>
        <taxon>Agaricomycetidae</taxon>
        <taxon>Boletales</taxon>
        <taxon>Sclerodermatineae</taxon>
        <taxon>Sclerodermataceae</taxon>
        <taxon>Scleroderma</taxon>
    </lineage>
</organism>
<reference evidence="1 2" key="1">
    <citation type="submission" date="2014-04" db="EMBL/GenBank/DDBJ databases">
        <authorList>
            <consortium name="DOE Joint Genome Institute"/>
            <person name="Kuo A."/>
            <person name="Kohler A."/>
            <person name="Nagy L.G."/>
            <person name="Floudas D."/>
            <person name="Copeland A."/>
            <person name="Barry K.W."/>
            <person name="Cichocki N."/>
            <person name="Veneault-Fourrey C."/>
            <person name="LaButti K."/>
            <person name="Lindquist E.A."/>
            <person name="Lipzen A."/>
            <person name="Lundell T."/>
            <person name="Morin E."/>
            <person name="Murat C."/>
            <person name="Sun H."/>
            <person name="Tunlid A."/>
            <person name="Henrissat B."/>
            <person name="Grigoriev I.V."/>
            <person name="Hibbett D.S."/>
            <person name="Martin F."/>
            <person name="Nordberg H.P."/>
            <person name="Cantor M.N."/>
            <person name="Hua S.X."/>
        </authorList>
    </citation>
    <scope>NUCLEOTIDE SEQUENCE [LARGE SCALE GENOMIC DNA]</scope>
    <source>
        <strain evidence="1 2">Foug A</strain>
    </source>
</reference>
<reference evidence="2" key="2">
    <citation type="submission" date="2015-01" db="EMBL/GenBank/DDBJ databases">
        <title>Evolutionary Origins and Diversification of the Mycorrhizal Mutualists.</title>
        <authorList>
            <consortium name="DOE Joint Genome Institute"/>
            <consortium name="Mycorrhizal Genomics Consortium"/>
            <person name="Kohler A."/>
            <person name="Kuo A."/>
            <person name="Nagy L.G."/>
            <person name="Floudas D."/>
            <person name="Copeland A."/>
            <person name="Barry K.W."/>
            <person name="Cichocki N."/>
            <person name="Veneault-Fourrey C."/>
            <person name="LaButti K."/>
            <person name="Lindquist E.A."/>
            <person name="Lipzen A."/>
            <person name="Lundell T."/>
            <person name="Morin E."/>
            <person name="Murat C."/>
            <person name="Riley R."/>
            <person name="Ohm R."/>
            <person name="Sun H."/>
            <person name="Tunlid A."/>
            <person name="Henrissat B."/>
            <person name="Grigoriev I.V."/>
            <person name="Hibbett D.S."/>
            <person name="Martin F."/>
        </authorList>
    </citation>
    <scope>NUCLEOTIDE SEQUENCE [LARGE SCALE GENOMIC DNA]</scope>
    <source>
        <strain evidence="2">Foug A</strain>
    </source>
</reference>
<evidence type="ECO:0000313" key="2">
    <source>
        <dbReference type="Proteomes" id="UP000053989"/>
    </source>
</evidence>
<sequence>MEDMTVLSDQWATEFISYINFAFPLRPDRYYAEYNHEGHSQTIMAQFANSHSSLLLTGGLVSPRQTKDSKLKKDAESFLLSRAMNTRQ</sequence>
<keyword evidence="2" id="KW-1185">Reference proteome</keyword>
<dbReference type="InParanoid" id="A0A0C3ATI2"/>
<dbReference type="Proteomes" id="UP000053989">
    <property type="component" value="Unassembled WGS sequence"/>
</dbReference>